<reference evidence="1 2" key="1">
    <citation type="submission" date="2018-06" db="EMBL/GenBank/DDBJ databases">
        <authorList>
            <consortium name="Pathogen Informatics"/>
            <person name="Doyle S."/>
        </authorList>
    </citation>
    <scope>NUCLEOTIDE SEQUENCE [LARGE SCALE GENOMIC DNA]</scope>
    <source>
        <strain evidence="1 2">NCTC11647</strain>
    </source>
</reference>
<dbReference type="Proteomes" id="UP000251647">
    <property type="component" value="Unassembled WGS sequence"/>
</dbReference>
<dbReference type="EMBL" id="UATL01000001">
    <property type="protein sequence ID" value="SPY27597.1"/>
    <property type="molecule type" value="Genomic_DNA"/>
</dbReference>
<dbReference type="NCBIfam" id="NF038110">
    <property type="entry name" value="Lys_methyl_FliB"/>
    <property type="match status" value="1"/>
</dbReference>
<dbReference type="OrthoDB" id="86584at2"/>
<organism evidence="1 2">
    <name type="scientific">Photobacterium damselae</name>
    <dbReference type="NCBI Taxonomy" id="38293"/>
    <lineage>
        <taxon>Bacteria</taxon>
        <taxon>Pseudomonadati</taxon>
        <taxon>Pseudomonadota</taxon>
        <taxon>Gammaproteobacteria</taxon>
        <taxon>Vibrionales</taxon>
        <taxon>Vibrionaceae</taxon>
        <taxon>Photobacterium</taxon>
    </lineage>
</organism>
<evidence type="ECO:0000313" key="1">
    <source>
        <dbReference type="EMBL" id="SPY27597.1"/>
    </source>
</evidence>
<name>A0A2T3QQG2_PHODM</name>
<proteinExistence type="predicted"/>
<dbReference type="RefSeq" id="WP_005300466.1">
    <property type="nucleotide sequence ID" value="NZ_PYOG01000001.1"/>
</dbReference>
<dbReference type="AlphaFoldDB" id="A0A2T3QQG2"/>
<evidence type="ECO:0000313" key="2">
    <source>
        <dbReference type="Proteomes" id="UP000251647"/>
    </source>
</evidence>
<accession>A0A2T3QQG2</accession>
<sequence length="396" mass="45858">MKFIEAIPQFVDNFSCIADKCENHCCHGWNINIDKTTYKFMVHKSTFKGRSKKWIERIPNQSASSAYARIKLNDQGVCPFRDQQGLCEVHKHHGHACLSDTCKIYPRLTFTRGDRVEQLLSLSCPEAARQILFNPEAMLCREQEIESDFAAKSYERPFYYDVLRQLYIDILLIDSVPMEARLFILGMTLKLLEARKDDRDEFEKCYQVCIEQITNGDFLSTYTQSTTAESFHPGFLIRAFNAHLYIGVKSQYSSVIEQLKKIHNNLLAALEPAGDDVQQQVDILQQGFNGHYSSFIAEYPQLWINYFLYGMHFYDFPKDDWYQAYSNLVIDFVIIRGILMAIASQRELTHQDVIDVVHTFHRARSHGIHLSGSIKNIIENGLQVDEKVLPLMLLKI</sequence>
<protein>
    <submittedName>
        <fullName evidence="1">Flagellar biosynthetic protein fliU</fullName>
    </submittedName>
</protein>
<gene>
    <name evidence="1" type="primary">fliU</name>
    <name evidence="1" type="ORF">NCTC11647_00654</name>
</gene>
<keyword evidence="1" id="KW-0966">Cell projection</keyword>
<keyword evidence="1" id="KW-0969">Cilium</keyword>
<keyword evidence="1" id="KW-0282">Flagellum</keyword>